<dbReference type="SMART" id="SM00057">
    <property type="entry name" value="FIMAC"/>
    <property type="match status" value="4"/>
</dbReference>
<gene>
    <name evidence="26" type="ORF">CLODIP_2_CD06572</name>
</gene>
<evidence type="ECO:0000256" key="11">
    <source>
        <dbReference type="ARBA" id="ARBA00022837"/>
    </source>
</evidence>
<dbReference type="InterPro" id="IPR036058">
    <property type="entry name" value="Kazal_dom_sf"/>
</dbReference>
<comment type="subcellular location">
    <subcellularLocation>
        <location evidence="1">Cell membrane</location>
        <topology evidence="1">Single-pass type I membrane protein</topology>
    </subcellularLocation>
    <subcellularLocation>
        <location evidence="2">Secreted</location>
        <location evidence="2">Extracellular space</location>
        <location evidence="2">Extracellular matrix</location>
    </subcellularLocation>
</comment>
<keyword evidence="27" id="KW-1185">Reference proteome</keyword>
<feature type="domain" description="Kazal-like" evidence="25">
    <location>
        <begin position="616"/>
        <end position="664"/>
    </location>
</feature>
<evidence type="ECO:0000256" key="17">
    <source>
        <dbReference type="ARBA" id="ARBA00023292"/>
    </source>
</evidence>
<reference evidence="26 27" key="1">
    <citation type="submission" date="2020-04" db="EMBL/GenBank/DDBJ databases">
        <authorList>
            <person name="Alioto T."/>
            <person name="Alioto T."/>
            <person name="Gomez Garrido J."/>
        </authorList>
    </citation>
    <scope>NUCLEOTIDE SEQUENCE [LARGE SCALE GENOMIC DNA]</scope>
</reference>
<dbReference type="PROSITE" id="PS50025">
    <property type="entry name" value="LAM_G_DOMAIN"/>
    <property type="match status" value="3"/>
</dbReference>
<keyword evidence="7 21" id="KW-0812">Transmembrane</keyword>
<evidence type="ECO:0000256" key="1">
    <source>
        <dbReference type="ARBA" id="ARBA00004251"/>
    </source>
</evidence>
<comment type="caution">
    <text evidence="26">The sequence shown here is derived from an EMBL/GenBank/DDBJ whole genome shotgun (WGS) entry which is preliminary data.</text>
</comment>
<feature type="domain" description="Kazal-like" evidence="25">
    <location>
        <begin position="327"/>
        <end position="381"/>
    </location>
</feature>
<dbReference type="GO" id="GO:0007154">
    <property type="term" value="P:cell communication"/>
    <property type="evidence" value="ECO:0007669"/>
    <property type="project" value="UniProtKB-ARBA"/>
</dbReference>
<evidence type="ECO:0000313" key="27">
    <source>
        <dbReference type="Proteomes" id="UP000494165"/>
    </source>
</evidence>
<dbReference type="Pfam" id="PF00053">
    <property type="entry name" value="EGF_laminin"/>
    <property type="match status" value="2"/>
</dbReference>
<evidence type="ECO:0000259" key="22">
    <source>
        <dbReference type="PROSITE" id="PS50025"/>
    </source>
</evidence>
<dbReference type="GO" id="GO:0006950">
    <property type="term" value="P:response to stress"/>
    <property type="evidence" value="ECO:0007669"/>
    <property type="project" value="UniProtKB-ARBA"/>
</dbReference>
<keyword evidence="6 19" id="KW-0245">EGF-like domain</keyword>
<evidence type="ECO:0000256" key="5">
    <source>
        <dbReference type="ARBA" id="ARBA00022530"/>
    </source>
</evidence>
<dbReference type="Proteomes" id="UP000494165">
    <property type="component" value="Unassembled WGS sequence"/>
</dbReference>
<keyword evidence="8" id="KW-0732">Signal</keyword>
<evidence type="ECO:0000256" key="15">
    <source>
        <dbReference type="ARBA" id="ARBA00023157"/>
    </source>
</evidence>
<feature type="domain" description="Laminin G" evidence="22">
    <location>
        <begin position="1738"/>
        <end position="1913"/>
    </location>
</feature>
<keyword evidence="9" id="KW-0677">Repeat</keyword>
<dbReference type="InterPro" id="IPR003884">
    <property type="entry name" value="FacI_MAC"/>
</dbReference>
<keyword evidence="4" id="KW-0964">Secreted</keyword>
<dbReference type="FunFam" id="2.10.25.10:FF:000391">
    <property type="entry name" value="Weary, isoform C"/>
    <property type="match status" value="1"/>
</dbReference>
<dbReference type="PROSITE" id="PS50027">
    <property type="entry name" value="EGF_LAM_2"/>
    <property type="match status" value="2"/>
</dbReference>
<dbReference type="FunFam" id="3.30.60.30:FF:000040">
    <property type="entry name" value="Agrin, putative"/>
    <property type="match status" value="2"/>
</dbReference>
<dbReference type="GO" id="GO:0048513">
    <property type="term" value="P:animal organ development"/>
    <property type="evidence" value="ECO:0007669"/>
    <property type="project" value="UniProtKB-ARBA"/>
</dbReference>
<dbReference type="SMART" id="SM00282">
    <property type="entry name" value="LamG"/>
    <property type="match status" value="3"/>
</dbReference>
<dbReference type="SMART" id="SM00274">
    <property type="entry name" value="FOLN"/>
    <property type="match status" value="9"/>
</dbReference>
<evidence type="ECO:0000256" key="16">
    <source>
        <dbReference type="ARBA" id="ARBA00023180"/>
    </source>
</evidence>
<dbReference type="EMBL" id="CADEPI010000022">
    <property type="protein sequence ID" value="CAB3365946.1"/>
    <property type="molecule type" value="Genomic_DNA"/>
</dbReference>
<dbReference type="FunFam" id="3.30.60.30:FF:000002">
    <property type="entry name" value="tomoregulin-2 isoform X1"/>
    <property type="match status" value="1"/>
</dbReference>
<dbReference type="PROSITE" id="PS51465">
    <property type="entry name" value="KAZAL_2"/>
    <property type="match status" value="9"/>
</dbReference>
<dbReference type="PROSITE" id="PS01248">
    <property type="entry name" value="EGF_LAM_1"/>
    <property type="match status" value="1"/>
</dbReference>
<feature type="disulfide bond" evidence="19">
    <location>
        <begin position="1440"/>
        <end position="1449"/>
    </location>
</feature>
<keyword evidence="16" id="KW-0325">Glycoprotein</keyword>
<dbReference type="OrthoDB" id="88467at2759"/>
<dbReference type="SMART" id="SM00181">
    <property type="entry name" value="EGF"/>
    <property type="match status" value="6"/>
</dbReference>
<dbReference type="SUPFAM" id="SSF57184">
    <property type="entry name" value="Growth factor receptor domain"/>
    <property type="match status" value="1"/>
</dbReference>
<evidence type="ECO:0000256" key="2">
    <source>
        <dbReference type="ARBA" id="ARBA00004498"/>
    </source>
</evidence>
<sequence>MHGKGYLEEPLRAPAGAPYEWYTTTTPAAPHVTQNHVPRPAPPEPSKGCFCCEGLLGSPAAPRPADAEDGFGGVVTSMTGGAVGRRHAYEDEATGGGGNACCLPPPQNSAAPDQDPGCCRPAALLLLLVALLTLFLLVSGAILYTNYLNLKPRPHLHQGESCAENYCAFGATCVEDADGELRCRCPEHCPTLGQHPVCGSDGRSYISECVLRMTACQRQEHLRVIHLGECDTPDPCGQKQCPPGAKCVVSADGRSASCECPDKCPSYGDHVGSRPVCGSNGVDYANLCQLRRAACTRDADITVRYHGKCDPCAGLLCPSPEECQLDEERNPVCRCGETCSSDFMPVCGSDGKTYVNECSLRQQACRNQKKLNIIYRGECSSGVNPCAGIRCSPGQECAINKFGIAKCECPGECEPVLRPTCGDDGRTYDSVCLLKRSACIAKRRVAVAHAGACGSAGPCSRHVCPYGAQCVEKADGLPTCECPTCSAEFSPVCGSDGFSYDNECKLRLESCILKKEITLLYDGLCNGCEGKQCDFYALCESDGNGNSKCVCPHGCPADVSSAVCGSDGKTYRSECALRNHACKVQKIILVAHKGDCDACLEVKCKFGAVCEAGECVCPSACPISGAEPVCASDGITYASECDMVKAGCAVMQELQVEFYGECAEKLATVAPTRAPPITTYAPMVVVRVGKGGKTSGARANEVGKGVEAEACKDIRCDYDATCELGDDHFPRCTCKFECLGAERKPVCASDLRMYPSACAMKMEGCQRQEELRLRPIELCEGMEVKPCNGDTPLISPETGVDFDCGSGPRRQDCPSGSYCHQTPNFAKCCRKDAISAQKNCEDSWFGCCPDGKTPAQGEDNAGCPSTCNCNKLGSYSEDQCDEDSGQCDCRPGVGGEKCDRCEAGYWGLLKLSEGYLGCIHCQCSPLGSVRDDCEQMTGRCVCRPGVTGQRCTDCAPGLVLGINGCAKPDPFAAKPSSCGELVCYHGATCEMKAGKPECSCRIACSEDAPVRSQTVCGSDGQTYSTECQMKQYACRYQKEIKVQGSGSCRELGITEAPMQHWTGALSSPLYKSTRHLLPLEQFGGDSAWAKNGGHKPTPATIQVRALLGDSCSRDLDCVVVHSRCSSNVCVCKEGHAEAPDHLECISNNPRYKRGCSSLPCHNGGTCYDLDEGLFECKCQSNWTGVQCQQVAVKKEYDIPAFDGHSFVQLKRLKAYNKFSIEIEFKTYANDGILLYNQQKADGTGDFISLAIVNSHLEFRYNLGNGPVVITSHEKVHLKKFHHVVARRYHRDGVLKLDDFEDVAGQSQGSLKSLDLQEDAFVGYVPTQEKKVYENIGTSLGLIGCIRKLKIGRKVVELHAGRDAMVEKTQGMRECGENPCSVLPCLNGGTCLAIDSVNFKCACNPGFSGATCAVLVAPCASSPCAAGAECVELVTGFTCQCPIGRKGKTCHEVESNLPEVFTPEFQGDSFLALPKLENVARAFSLEVWFMSRTPSGLLLYDGQLIGGRGDFISLNLVDKYVQFKFDLGSGSANITSPHPVKLNEWHMIRVSRIDKEGTLQVDNDTVVKGSSGPPLNELNLELPFYIGGVPSLNEVSRDSGVTVGLTGAIQRVMVNGEALGDILKRAISKRGVTRFSGRPCDDKDPPCQNGGVCHPRLNDFVCKCAPTFTGNQCQQKIGDDGVERPVKFTGETFLQYSYKAIQKAASNQSLTSANISEEVDVEEEVYEDDNDEGIDINEDEDDIYDEDDFEFFDERKKGERNNRYELKVRTQELNGLLLWTNKGNTLKDDYMAIAVVNGFPELSFNLGRQKSPLLIQSKMRVSDGVWHNITVQRRRRHAEIIVDKSDPVRGVAEQGASLLNTNGRLWIGGAPTLPPGLPAEYYLGFRGCVTNVKVDKRPLHLVRHAENSPATHFCEAN</sequence>
<evidence type="ECO:0008006" key="28">
    <source>
        <dbReference type="Google" id="ProtNLM"/>
    </source>
</evidence>
<dbReference type="SMART" id="SM00179">
    <property type="entry name" value="EGF_CA"/>
    <property type="match status" value="4"/>
</dbReference>
<dbReference type="SUPFAM" id="SSF49899">
    <property type="entry name" value="Concanavalin A-like lectins/glucanases"/>
    <property type="match status" value="3"/>
</dbReference>
<dbReference type="PRINTS" id="PR00011">
    <property type="entry name" value="EGFLAMININ"/>
</dbReference>
<dbReference type="InterPro" id="IPR013320">
    <property type="entry name" value="ConA-like_dom_sf"/>
</dbReference>
<evidence type="ECO:0000256" key="10">
    <source>
        <dbReference type="ARBA" id="ARBA00022782"/>
    </source>
</evidence>
<feature type="domain" description="Kazal-like" evidence="25">
    <location>
        <begin position="252"/>
        <end position="311"/>
    </location>
</feature>
<feature type="domain" description="Kazal-like" evidence="25">
    <location>
        <begin position="408"/>
        <end position="455"/>
    </location>
</feature>
<evidence type="ECO:0000256" key="7">
    <source>
        <dbReference type="ARBA" id="ARBA00022692"/>
    </source>
</evidence>
<dbReference type="Gene3D" id="2.60.120.200">
    <property type="match status" value="3"/>
</dbReference>
<dbReference type="FunFam" id="2.10.25.10:FF:000135">
    <property type="entry name" value="Laminin subunit beta 4"/>
    <property type="match status" value="1"/>
</dbReference>
<feature type="domain" description="EGF-like" evidence="23">
    <location>
        <begin position="1414"/>
        <end position="1450"/>
    </location>
</feature>
<dbReference type="InterPro" id="IPR002049">
    <property type="entry name" value="LE_dom"/>
</dbReference>
<dbReference type="Gene3D" id="3.30.60.30">
    <property type="match status" value="9"/>
</dbReference>
<keyword evidence="17 20" id="KW-0424">Laminin EGF-like domain</keyword>
<dbReference type="GO" id="GO:0005886">
    <property type="term" value="C:plasma membrane"/>
    <property type="evidence" value="ECO:0007669"/>
    <property type="project" value="UniProtKB-SubCell"/>
</dbReference>
<dbReference type="SMART" id="SM00280">
    <property type="entry name" value="KAZAL"/>
    <property type="match status" value="9"/>
</dbReference>
<dbReference type="Pfam" id="PF00008">
    <property type="entry name" value="EGF"/>
    <property type="match status" value="3"/>
</dbReference>
<dbReference type="SUPFAM" id="SSF57196">
    <property type="entry name" value="EGF/Laminin"/>
    <property type="match status" value="2"/>
</dbReference>
<evidence type="ECO:0000259" key="23">
    <source>
        <dbReference type="PROSITE" id="PS50026"/>
    </source>
</evidence>
<keyword evidence="12 21" id="KW-1133">Transmembrane helix</keyword>
<feature type="domain" description="Kazal-like" evidence="25">
    <location>
        <begin position="726"/>
        <end position="781"/>
    </location>
</feature>
<evidence type="ECO:0000256" key="3">
    <source>
        <dbReference type="ARBA" id="ARBA00022475"/>
    </source>
</evidence>
<evidence type="ECO:0000256" key="9">
    <source>
        <dbReference type="ARBA" id="ARBA00022737"/>
    </source>
</evidence>
<dbReference type="InterPro" id="IPR003645">
    <property type="entry name" value="Fol_N"/>
</dbReference>
<dbReference type="CDD" id="cd00054">
    <property type="entry name" value="EGF_CA"/>
    <property type="match status" value="4"/>
</dbReference>
<feature type="disulfide bond" evidence="20">
    <location>
        <begin position="923"/>
        <end position="940"/>
    </location>
</feature>
<dbReference type="SUPFAM" id="SSF100895">
    <property type="entry name" value="Kazal-type serine protease inhibitors"/>
    <property type="match status" value="9"/>
</dbReference>
<dbReference type="InterPro" id="IPR009030">
    <property type="entry name" value="Growth_fac_rcpt_cys_sf"/>
</dbReference>
<accession>A0A8S1C9E6</accession>
<dbReference type="PROSITE" id="PS01186">
    <property type="entry name" value="EGF_2"/>
    <property type="match status" value="1"/>
</dbReference>
<feature type="domain" description="EGF-like" evidence="23">
    <location>
        <begin position="1151"/>
        <end position="1188"/>
    </location>
</feature>
<dbReference type="GO" id="GO:0048731">
    <property type="term" value="P:system development"/>
    <property type="evidence" value="ECO:0007669"/>
    <property type="project" value="UniProtKB-ARBA"/>
</dbReference>
<dbReference type="InterPro" id="IPR000742">
    <property type="entry name" value="EGF"/>
</dbReference>
<dbReference type="Pfam" id="PF07648">
    <property type="entry name" value="Kazal_2"/>
    <property type="match status" value="9"/>
</dbReference>
<keyword evidence="13" id="KW-0175">Coiled coil</keyword>
<evidence type="ECO:0000256" key="14">
    <source>
        <dbReference type="ARBA" id="ARBA00023136"/>
    </source>
</evidence>
<evidence type="ECO:0000256" key="20">
    <source>
        <dbReference type="PROSITE-ProRule" id="PRU00460"/>
    </source>
</evidence>
<keyword evidence="15 19" id="KW-1015">Disulfide bond</keyword>
<keyword evidence="5" id="KW-0272">Extracellular matrix</keyword>
<feature type="domain" description="Laminin G" evidence="22">
    <location>
        <begin position="1459"/>
        <end position="1639"/>
    </location>
</feature>
<comment type="similarity">
    <text evidence="18">Belongs to the tomoregulin family.</text>
</comment>
<dbReference type="GO" id="GO:0009653">
    <property type="term" value="P:anatomical structure morphogenesis"/>
    <property type="evidence" value="ECO:0007669"/>
    <property type="project" value="UniProtKB-ARBA"/>
</dbReference>
<protein>
    <recommendedName>
        <fullName evidence="28">Agrin</fullName>
    </recommendedName>
</protein>
<feature type="domain" description="Kazal-like" evidence="25">
    <location>
        <begin position="481"/>
        <end position="527"/>
    </location>
</feature>
<organism evidence="26 27">
    <name type="scientific">Cloeon dipterum</name>
    <dbReference type="NCBI Taxonomy" id="197152"/>
    <lineage>
        <taxon>Eukaryota</taxon>
        <taxon>Metazoa</taxon>
        <taxon>Ecdysozoa</taxon>
        <taxon>Arthropoda</taxon>
        <taxon>Hexapoda</taxon>
        <taxon>Insecta</taxon>
        <taxon>Pterygota</taxon>
        <taxon>Palaeoptera</taxon>
        <taxon>Ephemeroptera</taxon>
        <taxon>Pisciforma</taxon>
        <taxon>Baetidae</taxon>
        <taxon>Cloeon</taxon>
    </lineage>
</organism>
<dbReference type="CDD" id="cd00104">
    <property type="entry name" value="KAZAL_FS"/>
    <property type="match status" value="7"/>
</dbReference>
<dbReference type="PANTHER" id="PTHR10913:SF78">
    <property type="entry name" value="AGRIN"/>
    <property type="match status" value="1"/>
</dbReference>
<dbReference type="InterPro" id="IPR050653">
    <property type="entry name" value="Prot_Inhib_GrowthFact_Antg"/>
</dbReference>
<feature type="domain" description="Laminin EGF-like" evidence="24">
    <location>
        <begin position="867"/>
        <end position="920"/>
    </location>
</feature>
<name>A0A8S1C9E6_9INSE</name>
<dbReference type="GO" id="GO:0030154">
    <property type="term" value="P:cell differentiation"/>
    <property type="evidence" value="ECO:0007669"/>
    <property type="project" value="UniProtKB-KW"/>
</dbReference>
<keyword evidence="3" id="KW-1003">Cell membrane</keyword>
<feature type="transmembrane region" description="Helical" evidence="21">
    <location>
        <begin position="122"/>
        <end position="144"/>
    </location>
</feature>
<feature type="domain" description="Laminin EGF-like" evidence="24">
    <location>
        <begin position="921"/>
        <end position="967"/>
    </location>
</feature>
<keyword evidence="14 21" id="KW-0472">Membrane</keyword>
<evidence type="ECO:0000256" key="4">
    <source>
        <dbReference type="ARBA" id="ARBA00022525"/>
    </source>
</evidence>
<dbReference type="PROSITE" id="PS00022">
    <property type="entry name" value="EGF_1"/>
    <property type="match status" value="4"/>
</dbReference>
<evidence type="ECO:0000259" key="25">
    <source>
        <dbReference type="PROSITE" id="PS51465"/>
    </source>
</evidence>
<feature type="disulfide bond" evidence="19">
    <location>
        <begin position="1178"/>
        <end position="1187"/>
    </location>
</feature>
<feature type="disulfide bond" evidence="20">
    <location>
        <begin position="889"/>
        <end position="898"/>
    </location>
</feature>
<evidence type="ECO:0000256" key="13">
    <source>
        <dbReference type="ARBA" id="ARBA00023054"/>
    </source>
</evidence>
<feature type="disulfide bond" evidence="19">
    <location>
        <begin position="1402"/>
        <end position="1411"/>
    </location>
</feature>
<comment type="caution">
    <text evidence="19">Lacks conserved residue(s) required for the propagation of feature annotation.</text>
</comment>
<feature type="disulfide bond" evidence="20">
    <location>
        <begin position="921"/>
        <end position="933"/>
    </location>
</feature>
<dbReference type="InterPro" id="IPR001791">
    <property type="entry name" value="Laminin_G"/>
</dbReference>
<feature type="disulfide bond" evidence="19">
    <location>
        <begin position="1663"/>
        <end position="1672"/>
    </location>
</feature>
<evidence type="ECO:0000256" key="6">
    <source>
        <dbReference type="ARBA" id="ARBA00022536"/>
    </source>
</evidence>
<proteinExistence type="inferred from homology"/>
<dbReference type="GO" id="GO:0023052">
    <property type="term" value="P:signaling"/>
    <property type="evidence" value="ECO:0007669"/>
    <property type="project" value="UniProtKB-ARBA"/>
</dbReference>
<dbReference type="InterPro" id="IPR002350">
    <property type="entry name" value="Kazal_dom"/>
</dbReference>
<feature type="domain" description="Kazal-like" evidence="25">
    <location>
        <begin position="177"/>
        <end position="232"/>
    </location>
</feature>
<dbReference type="Pfam" id="PF00054">
    <property type="entry name" value="Laminin_G_1"/>
    <property type="match status" value="3"/>
</dbReference>
<dbReference type="GO" id="GO:0005509">
    <property type="term" value="F:calcium ion binding"/>
    <property type="evidence" value="ECO:0007669"/>
    <property type="project" value="InterPro"/>
</dbReference>
<evidence type="ECO:0000313" key="26">
    <source>
        <dbReference type="EMBL" id="CAB3365946.1"/>
    </source>
</evidence>
<evidence type="ECO:0000256" key="8">
    <source>
        <dbReference type="ARBA" id="ARBA00022729"/>
    </source>
</evidence>
<evidence type="ECO:0000259" key="24">
    <source>
        <dbReference type="PROSITE" id="PS50027"/>
    </source>
</evidence>
<dbReference type="FunFam" id="2.10.25.10:FF:000134">
    <property type="entry name" value="Transmembrane agrin"/>
    <property type="match status" value="1"/>
</dbReference>
<feature type="domain" description="EGF-like" evidence="23">
    <location>
        <begin position="1635"/>
        <end position="1673"/>
    </location>
</feature>
<keyword evidence="10" id="KW-0221">Differentiation</keyword>
<dbReference type="CDD" id="cd00055">
    <property type="entry name" value="EGF_Lam"/>
    <property type="match status" value="2"/>
</dbReference>
<dbReference type="GO" id="GO:0005576">
    <property type="term" value="C:extracellular region"/>
    <property type="evidence" value="ECO:0007669"/>
    <property type="project" value="TreeGrafter"/>
</dbReference>
<evidence type="ECO:0000256" key="18">
    <source>
        <dbReference type="ARBA" id="ARBA00038484"/>
    </source>
</evidence>
<feature type="domain" description="Kazal-like" evidence="25">
    <location>
        <begin position="992"/>
        <end position="1050"/>
    </location>
</feature>
<dbReference type="CDD" id="cd00110">
    <property type="entry name" value="LamG"/>
    <property type="match status" value="3"/>
</dbReference>
<feature type="disulfide bond" evidence="20">
    <location>
        <begin position="942"/>
        <end position="951"/>
    </location>
</feature>
<dbReference type="FunFam" id="2.10.25.10:FF:000095">
    <property type="entry name" value="Notch, isoform B"/>
    <property type="match status" value="1"/>
</dbReference>
<dbReference type="InterPro" id="IPR001881">
    <property type="entry name" value="EGF-like_Ca-bd_dom"/>
</dbReference>
<dbReference type="PANTHER" id="PTHR10913">
    <property type="entry name" value="FOLLISTATIN-RELATED"/>
    <property type="match status" value="1"/>
</dbReference>
<feature type="domain" description="EGF-like" evidence="23">
    <location>
        <begin position="1375"/>
        <end position="1412"/>
    </location>
</feature>
<evidence type="ECO:0000256" key="21">
    <source>
        <dbReference type="SAM" id="Phobius"/>
    </source>
</evidence>
<dbReference type="Gene3D" id="2.10.25.10">
    <property type="entry name" value="Laminin"/>
    <property type="match status" value="6"/>
</dbReference>
<dbReference type="FunFam" id="3.30.60.30:FF:000024">
    <property type="entry name" value="Transmembrane agrin"/>
    <property type="match status" value="2"/>
</dbReference>
<dbReference type="PROSITE" id="PS50026">
    <property type="entry name" value="EGF_3"/>
    <property type="match status" value="4"/>
</dbReference>
<evidence type="ECO:0000256" key="12">
    <source>
        <dbReference type="ARBA" id="ARBA00022989"/>
    </source>
</evidence>
<feature type="domain" description="Kazal-like" evidence="25">
    <location>
        <begin position="550"/>
        <end position="598"/>
    </location>
</feature>
<keyword evidence="11" id="KW-0106">Calcium</keyword>
<dbReference type="SMART" id="SM00180">
    <property type="entry name" value="EGF_Lam"/>
    <property type="match status" value="2"/>
</dbReference>
<evidence type="ECO:0000256" key="19">
    <source>
        <dbReference type="PROSITE-ProRule" id="PRU00076"/>
    </source>
</evidence>
<feature type="domain" description="Laminin G" evidence="22">
    <location>
        <begin position="1196"/>
        <end position="1374"/>
    </location>
</feature>